<evidence type="ECO:0000256" key="4">
    <source>
        <dbReference type="ARBA" id="ARBA00022833"/>
    </source>
</evidence>
<dbReference type="GO" id="GO:0016788">
    <property type="term" value="F:hydrolase activity, acting on ester bonds"/>
    <property type="evidence" value="ECO:0007669"/>
    <property type="project" value="InterPro"/>
</dbReference>
<keyword evidence="2" id="KW-0479">Metal-binding</keyword>
<dbReference type="RefSeq" id="WP_214394016.1">
    <property type="nucleotide sequence ID" value="NZ_JAFLWW010000020.1"/>
</dbReference>
<evidence type="ECO:0000259" key="5">
    <source>
        <dbReference type="Pfam" id="PF24827"/>
    </source>
</evidence>
<proteinExistence type="predicted"/>
<dbReference type="InterPro" id="IPR055438">
    <property type="entry name" value="AstE_AspA_cat"/>
</dbReference>
<keyword evidence="3" id="KW-0378">Hydrolase</keyword>
<evidence type="ECO:0000256" key="1">
    <source>
        <dbReference type="ARBA" id="ARBA00001947"/>
    </source>
</evidence>
<evidence type="ECO:0000256" key="3">
    <source>
        <dbReference type="ARBA" id="ARBA00022801"/>
    </source>
</evidence>
<evidence type="ECO:0000256" key="2">
    <source>
        <dbReference type="ARBA" id="ARBA00022723"/>
    </source>
</evidence>
<sequence length="331" mass="35600">MNEAPHLTFDLDSPGVSTGHLVVPKGADCDSLSLPVFSCNRGEGPALLITGGNHGNELQGPVLARRLVEWLPEAQRCGRIIIVPEINPLAVQAWTRNTPIDGKNLNRVFPGRSDGSVSERIADAISRLLLPMVDTVLDLHSFGPTWDCAPSIISHPIADIDQMTKTVSISKAFKLPVTLLWEHNETDGMFDTCVHRQGKTFICTEFGGGVVSAEALTLYEAGVRNGLIALGLVAGKAEYPTFRQQKSGQTLETTASDQLKSPSPGIFEPRCSVMDEVKQGDVVGVLHPMGSLSAASIDIRAQSKSIVFAIRSAMYVQSDEEVAILARPLAH</sequence>
<gene>
    <name evidence="6" type="ORF">J1C56_32395</name>
</gene>
<dbReference type="SUPFAM" id="SSF53187">
    <property type="entry name" value="Zn-dependent exopeptidases"/>
    <property type="match status" value="1"/>
</dbReference>
<organism evidence="6 7">
    <name type="scientific">Aminobacter anthyllidis</name>
    <dbReference type="NCBI Taxonomy" id="1035067"/>
    <lineage>
        <taxon>Bacteria</taxon>
        <taxon>Pseudomonadati</taxon>
        <taxon>Pseudomonadota</taxon>
        <taxon>Alphaproteobacteria</taxon>
        <taxon>Hyphomicrobiales</taxon>
        <taxon>Phyllobacteriaceae</taxon>
        <taxon>Aminobacter</taxon>
    </lineage>
</organism>
<dbReference type="GO" id="GO:0046872">
    <property type="term" value="F:metal ion binding"/>
    <property type="evidence" value="ECO:0007669"/>
    <property type="project" value="UniProtKB-KW"/>
</dbReference>
<accession>A0A9X1D7S1</accession>
<dbReference type="InterPro" id="IPR053138">
    <property type="entry name" value="N-alpha-Ac-DABA_deacetylase"/>
</dbReference>
<comment type="cofactor">
    <cofactor evidence="1">
        <name>Zn(2+)</name>
        <dbReference type="ChEBI" id="CHEBI:29105"/>
    </cofactor>
</comment>
<evidence type="ECO:0000313" key="6">
    <source>
        <dbReference type="EMBL" id="MBT1160230.1"/>
    </source>
</evidence>
<dbReference type="GO" id="GO:0016811">
    <property type="term" value="F:hydrolase activity, acting on carbon-nitrogen (but not peptide) bonds, in linear amides"/>
    <property type="evidence" value="ECO:0007669"/>
    <property type="project" value="InterPro"/>
</dbReference>
<keyword evidence="4" id="KW-0862">Zinc</keyword>
<dbReference type="Proteomes" id="UP001138921">
    <property type="component" value="Unassembled WGS sequence"/>
</dbReference>
<feature type="domain" description="Succinylglutamate desuccinylase/Aspartoacylase catalytic" evidence="5">
    <location>
        <begin position="44"/>
        <end position="225"/>
    </location>
</feature>
<evidence type="ECO:0000313" key="7">
    <source>
        <dbReference type="Proteomes" id="UP001138921"/>
    </source>
</evidence>
<dbReference type="InterPro" id="IPR043795">
    <property type="entry name" value="N-alpha-Ac-DABA-like"/>
</dbReference>
<protein>
    <submittedName>
        <fullName evidence="6">Succinylglutamate desuccinylase/aspartoacylase family protein</fullName>
    </submittedName>
</protein>
<dbReference type="CDD" id="cd06252">
    <property type="entry name" value="M14_ASTE_ASPA-like"/>
    <property type="match status" value="1"/>
</dbReference>
<dbReference type="PANTHER" id="PTHR37326:SF1">
    <property type="entry name" value="BLL3975 PROTEIN"/>
    <property type="match status" value="1"/>
</dbReference>
<comment type="caution">
    <text evidence="6">The sequence shown here is derived from an EMBL/GenBank/DDBJ whole genome shotgun (WGS) entry which is preliminary data.</text>
</comment>
<reference evidence="6" key="1">
    <citation type="journal article" date="2021" name="Microorganisms">
        <title>Phylogenomic Reconstruction and Metabolic Potential of the Genus Aminobacter.</title>
        <authorList>
            <person name="Artuso I."/>
            <person name="Turrini P."/>
            <person name="Pirolo M."/>
            <person name="Lugli G.A."/>
            <person name="Ventura M."/>
            <person name="Visca P."/>
        </authorList>
    </citation>
    <scope>NUCLEOTIDE SEQUENCE</scope>
    <source>
        <strain evidence="6">LMG 26462</strain>
    </source>
</reference>
<name>A0A9X1D7S1_9HYPH</name>
<dbReference type="EMBL" id="JAFLWW010000020">
    <property type="protein sequence ID" value="MBT1160230.1"/>
    <property type="molecule type" value="Genomic_DNA"/>
</dbReference>
<reference evidence="6" key="2">
    <citation type="submission" date="2021-03" db="EMBL/GenBank/DDBJ databases">
        <authorList>
            <person name="Artuso I."/>
            <person name="Turrini P."/>
            <person name="Pirolo M."/>
            <person name="Lugli G.A."/>
            <person name="Ventura M."/>
            <person name="Visca P."/>
        </authorList>
    </citation>
    <scope>NUCLEOTIDE SEQUENCE</scope>
    <source>
        <strain evidence="6">LMG 26462</strain>
    </source>
</reference>
<dbReference type="Gene3D" id="3.40.630.10">
    <property type="entry name" value="Zn peptidases"/>
    <property type="match status" value="1"/>
</dbReference>
<dbReference type="AlphaFoldDB" id="A0A9X1D7S1"/>
<dbReference type="PANTHER" id="PTHR37326">
    <property type="entry name" value="BLL3975 PROTEIN"/>
    <property type="match status" value="1"/>
</dbReference>
<dbReference type="PIRSF" id="PIRSF039012">
    <property type="entry name" value="ASP"/>
    <property type="match status" value="1"/>
</dbReference>
<dbReference type="Pfam" id="PF24827">
    <property type="entry name" value="AstE_AspA_cat"/>
    <property type="match status" value="1"/>
</dbReference>
<keyword evidence="7" id="KW-1185">Reference proteome</keyword>